<evidence type="ECO:0000313" key="1">
    <source>
        <dbReference type="EMBL" id="CAD9314938.1"/>
    </source>
</evidence>
<accession>A0A6U3NUB7</accession>
<dbReference type="EMBL" id="HBGN01002006">
    <property type="protein sequence ID" value="CAD9314938.1"/>
    <property type="molecule type" value="Transcribed_RNA"/>
</dbReference>
<gene>
    <name evidence="2" type="ORF">DBRI00130_LOCUS33282</name>
    <name evidence="1" type="ORF">DBRI1063_LOCUS1344</name>
</gene>
<protein>
    <submittedName>
        <fullName evidence="2">Uncharacterized protein</fullName>
    </submittedName>
</protein>
<dbReference type="EMBL" id="HBNS01042837">
    <property type="protein sequence ID" value="CAE4642034.1"/>
    <property type="molecule type" value="Transcribed_RNA"/>
</dbReference>
<proteinExistence type="predicted"/>
<organism evidence="2">
    <name type="scientific">Ditylum brightwellii</name>
    <dbReference type="NCBI Taxonomy" id="49249"/>
    <lineage>
        <taxon>Eukaryota</taxon>
        <taxon>Sar</taxon>
        <taxon>Stramenopiles</taxon>
        <taxon>Ochrophyta</taxon>
        <taxon>Bacillariophyta</taxon>
        <taxon>Mediophyceae</taxon>
        <taxon>Lithodesmiophycidae</taxon>
        <taxon>Lithodesmiales</taxon>
        <taxon>Lithodesmiaceae</taxon>
        <taxon>Ditylum</taxon>
    </lineage>
</organism>
<sequence>MLSSAIRAAARPAGRRVAYNAMKKAPVARFSSVSMSEGENVVVPLITDSLEWTLSSPPPLHQFEEPPLIVEVEHLDLKPGAEVEEMLEAQGETITDIVGKEAWMDNDPALYEGLIPQNEAWTEFVDEKTGEWVYMDEAGNRIAKPE</sequence>
<evidence type="ECO:0000313" key="2">
    <source>
        <dbReference type="EMBL" id="CAE4642034.1"/>
    </source>
</evidence>
<name>A0A6U3NUB7_9STRA</name>
<dbReference type="AlphaFoldDB" id="A0A6U3NUB7"/>
<reference evidence="2" key="1">
    <citation type="submission" date="2021-01" db="EMBL/GenBank/DDBJ databases">
        <authorList>
            <person name="Corre E."/>
            <person name="Pelletier E."/>
            <person name="Niang G."/>
            <person name="Scheremetjew M."/>
            <person name="Finn R."/>
            <person name="Kale V."/>
            <person name="Holt S."/>
            <person name="Cochrane G."/>
            <person name="Meng A."/>
            <person name="Brown T."/>
            <person name="Cohen L."/>
        </authorList>
    </citation>
    <scope>NUCLEOTIDE SEQUENCE</scope>
    <source>
        <strain evidence="2">GSO104</strain>
        <strain evidence="1">Pop2</strain>
    </source>
</reference>